<comment type="caution">
    <text evidence="4">The sequence shown here is derived from an EMBL/GenBank/DDBJ whole genome shotgun (WGS) entry which is preliminary data.</text>
</comment>
<accession>A0ABY2XP18</accession>
<organism evidence="4 5">
    <name type="scientific">Alloalcanivorax gelatiniphagus</name>
    <dbReference type="NCBI Taxonomy" id="1194167"/>
    <lineage>
        <taxon>Bacteria</taxon>
        <taxon>Pseudomonadati</taxon>
        <taxon>Pseudomonadota</taxon>
        <taxon>Gammaproteobacteria</taxon>
        <taxon>Oceanospirillales</taxon>
        <taxon>Alcanivoracaceae</taxon>
        <taxon>Alloalcanivorax</taxon>
    </lineage>
</organism>
<gene>
    <name evidence="4" type="ORF">FGS76_05645</name>
</gene>
<sequence>MVQLGDLLKELGDDDTARLLTAFSCNRNRDVENFLTHPSKAIRFEKTDNARTYLILDDETGHILGYFSISFKELVLEDLQISKSKVRRLDGISKNAERIRAFLIGQLGKNTSIAQNPITLEIILEEIYAVISEARNLIGGRIIILECEDSPQLIQLYERNGFSLIQTADEAQAELRTMYIHVAECVD</sequence>
<keyword evidence="5" id="KW-1185">Reference proteome</keyword>
<evidence type="ECO:0000256" key="1">
    <source>
        <dbReference type="ARBA" id="ARBA00009342"/>
    </source>
</evidence>
<proteinExistence type="inferred from homology"/>
<dbReference type="PANTHER" id="PTHR36449">
    <property type="entry name" value="ACETYLTRANSFERASE-RELATED"/>
    <property type="match status" value="1"/>
</dbReference>
<keyword evidence="3" id="KW-0012">Acyltransferase</keyword>
<dbReference type="Gene3D" id="3.40.630.30">
    <property type="match status" value="1"/>
</dbReference>
<evidence type="ECO:0000256" key="2">
    <source>
        <dbReference type="ARBA" id="ARBA00022679"/>
    </source>
</evidence>
<reference evidence="4 5" key="1">
    <citation type="submission" date="2019-05" db="EMBL/GenBank/DDBJ databases">
        <title>Genome of Alcanivorax gelatiniphagus, an oil degrading marine bacteria.</title>
        <authorList>
            <person name="Kwon K.K."/>
        </authorList>
    </citation>
    <scope>NUCLEOTIDE SEQUENCE [LARGE SCALE GENOMIC DNA]</scope>
    <source>
        <strain evidence="4 5">MEBiC 08158</strain>
    </source>
</reference>
<dbReference type="Proteomes" id="UP000739180">
    <property type="component" value="Unassembled WGS sequence"/>
</dbReference>
<evidence type="ECO:0000313" key="4">
    <source>
        <dbReference type="EMBL" id="TMW13615.1"/>
    </source>
</evidence>
<keyword evidence="2" id="KW-0808">Transferase</keyword>
<comment type="similarity">
    <text evidence="1">Belongs to the acetyltransferase family. GNAT subfamily.</text>
</comment>
<name>A0ABY2XP18_9GAMM</name>
<evidence type="ECO:0000313" key="5">
    <source>
        <dbReference type="Proteomes" id="UP000739180"/>
    </source>
</evidence>
<protein>
    <submittedName>
        <fullName evidence="4">Acetyltransferase</fullName>
    </submittedName>
</protein>
<evidence type="ECO:0000256" key="3">
    <source>
        <dbReference type="ARBA" id="ARBA00023315"/>
    </source>
</evidence>
<dbReference type="EMBL" id="VCQT01000022">
    <property type="protein sequence ID" value="TMW13615.1"/>
    <property type="molecule type" value="Genomic_DNA"/>
</dbReference>
<dbReference type="PANTHER" id="PTHR36449:SF1">
    <property type="entry name" value="ACETYLTRANSFERASE"/>
    <property type="match status" value="1"/>
</dbReference>